<evidence type="ECO:0000256" key="1">
    <source>
        <dbReference type="ARBA" id="ARBA00010761"/>
    </source>
</evidence>
<accession>A0A507DEQ3</accession>
<dbReference type="OrthoDB" id="2149573at2759"/>
<keyword evidence="2" id="KW-0689">Ribosomal protein</keyword>
<dbReference type="Proteomes" id="UP000320333">
    <property type="component" value="Unassembled WGS sequence"/>
</dbReference>
<evidence type="ECO:0008006" key="6">
    <source>
        <dbReference type="Google" id="ProtNLM"/>
    </source>
</evidence>
<dbReference type="InterPro" id="IPR036419">
    <property type="entry name" value="Ribosomal_S3_C_sf"/>
</dbReference>
<dbReference type="EMBL" id="QEAP01001186">
    <property type="protein sequence ID" value="TPX50073.1"/>
    <property type="molecule type" value="Genomic_DNA"/>
</dbReference>
<evidence type="ECO:0000313" key="4">
    <source>
        <dbReference type="EMBL" id="TPX50073.1"/>
    </source>
</evidence>
<dbReference type="GO" id="GO:0005840">
    <property type="term" value="C:ribosome"/>
    <property type="evidence" value="ECO:0007669"/>
    <property type="project" value="UniProtKB-KW"/>
</dbReference>
<proteinExistence type="inferred from homology"/>
<name>A0A507DEQ3_9FUNG</name>
<dbReference type="SUPFAM" id="SSF54821">
    <property type="entry name" value="Ribosomal protein S3 C-terminal domain"/>
    <property type="match status" value="1"/>
</dbReference>
<dbReference type="GO" id="GO:1990904">
    <property type="term" value="C:ribonucleoprotein complex"/>
    <property type="evidence" value="ECO:0007669"/>
    <property type="project" value="UniProtKB-KW"/>
</dbReference>
<reference evidence="4 5" key="1">
    <citation type="journal article" date="2019" name="Sci. Rep.">
        <title>Comparative genomics of chytrid fungi reveal insights into the obligate biotrophic and pathogenic lifestyle of Synchytrium endobioticum.</title>
        <authorList>
            <person name="van de Vossenberg B.T.L.H."/>
            <person name="Warris S."/>
            <person name="Nguyen H.D.T."/>
            <person name="van Gent-Pelzer M.P.E."/>
            <person name="Joly D.L."/>
            <person name="van de Geest H.C."/>
            <person name="Bonants P.J.M."/>
            <person name="Smith D.S."/>
            <person name="Levesque C.A."/>
            <person name="van der Lee T.A.J."/>
        </authorList>
    </citation>
    <scope>NUCLEOTIDE SEQUENCE [LARGE SCALE GENOMIC DNA]</scope>
    <source>
        <strain evidence="4 5">CBS 675.73</strain>
    </source>
</reference>
<organism evidence="4 5">
    <name type="scientific">Chytriomyces confervae</name>
    <dbReference type="NCBI Taxonomy" id="246404"/>
    <lineage>
        <taxon>Eukaryota</taxon>
        <taxon>Fungi</taxon>
        <taxon>Fungi incertae sedis</taxon>
        <taxon>Chytridiomycota</taxon>
        <taxon>Chytridiomycota incertae sedis</taxon>
        <taxon>Chytridiomycetes</taxon>
        <taxon>Chytridiales</taxon>
        <taxon>Chytriomycetaceae</taxon>
        <taxon>Chytriomyces</taxon>
    </lineage>
</organism>
<dbReference type="AlphaFoldDB" id="A0A507DEQ3"/>
<dbReference type="Gene3D" id="3.30.1140.32">
    <property type="entry name" value="Ribosomal protein S3, C-terminal domain"/>
    <property type="match status" value="1"/>
</dbReference>
<comment type="similarity">
    <text evidence="1">Belongs to the universal ribosomal protein uS3 family.</text>
</comment>
<gene>
    <name evidence="4" type="ORF">CcCBS67573_g10114</name>
</gene>
<keyword evidence="3" id="KW-0687">Ribonucleoprotein</keyword>
<evidence type="ECO:0000256" key="2">
    <source>
        <dbReference type="ARBA" id="ARBA00022980"/>
    </source>
</evidence>
<keyword evidence="5" id="KW-1185">Reference proteome</keyword>
<sequence length="197" mass="22022">MSVNHYTRFVQQMGKLSAETPLTKPPNNLNAHLLVSSPFPDPEARRAARQISDFEVRRKSALFHATARTPEQAQLMLKVLENRLKDLLPASEQKSFTSVAGTTKESKTLTDIPIPMVLRRHVSNPSSIYAQQTALAKVAGFRIEVNGKRGTRAARQVMHYGRLSTNDSYNSMVDFGRASFFNKKGSTGVRVWVSYAQ</sequence>
<evidence type="ECO:0000313" key="5">
    <source>
        <dbReference type="Proteomes" id="UP000320333"/>
    </source>
</evidence>
<evidence type="ECO:0000256" key="3">
    <source>
        <dbReference type="ARBA" id="ARBA00023274"/>
    </source>
</evidence>
<protein>
    <recommendedName>
        <fullName evidence="6">Ribosomal protein S3 C-terminal domain-containing protein</fullName>
    </recommendedName>
</protein>
<comment type="caution">
    <text evidence="4">The sequence shown here is derived from an EMBL/GenBank/DDBJ whole genome shotgun (WGS) entry which is preliminary data.</text>
</comment>